<name>A0A2S2FEQ6_9GAMM</name>
<dbReference type="AlphaFoldDB" id="A0A2S2FEQ6"/>
<evidence type="ECO:0000313" key="9">
    <source>
        <dbReference type="EMBL" id="AWL29461.1"/>
    </source>
</evidence>
<dbReference type="Gene3D" id="1.20.1250.20">
    <property type="entry name" value="MFS general substrate transporter like domains"/>
    <property type="match status" value="1"/>
</dbReference>
<feature type="transmembrane region" description="Helical" evidence="7">
    <location>
        <begin position="283"/>
        <end position="304"/>
    </location>
</feature>
<evidence type="ECO:0000256" key="6">
    <source>
        <dbReference type="ARBA" id="ARBA00023136"/>
    </source>
</evidence>
<feature type="transmembrane region" description="Helical" evidence="7">
    <location>
        <begin position="219"/>
        <end position="242"/>
    </location>
</feature>
<gene>
    <name evidence="9" type="ORF">DJ533_13185</name>
</gene>
<reference evidence="9" key="1">
    <citation type="submission" date="2019-08" db="EMBL/GenBank/DDBJ databases">
        <title>The complete genome of Acinetobacter defluvii strain WCHAD010030.</title>
        <authorList>
            <person name="Hu Y."/>
            <person name="Qin J."/>
            <person name="Feng Y."/>
            <person name="Zong Z."/>
        </authorList>
    </citation>
    <scope>NUCLEOTIDE SEQUENCE</scope>
    <source>
        <strain evidence="9">WCHA30</strain>
    </source>
</reference>
<sequence length="402" mass="43502">MSVSRFKHRQATSSRFNPQIALFTHTFTLMAFMAASSAPTPLYRLYQQQFNFSPVLLTLIFATYAFTLLTTLLVAGSLSDYIGRKPVIFLALILQATSMGLFLYASNIEMLFLARGFQGIATALATSTFGAALLDLSKTQGTLINSISPMFGMALGMMLTCLVLTFSSYPLSLVFEVLIVLFVVMLCIAWFSPETTIRRSGAFASLKPKLTVPSQARKALLIVSPVNIALWMVSGFFLSLMPSLLVQTFKNPSVWLNGSMFMTLTIMGAIGILSLRHAQTFKILIVGASTIAIGTSTILLGVHLSQATLLFMGAGVTGIGFGTGFMGAIRTVMPLAQPEQRAGLMATFYVISYLAFSIPAIIAGYFVRQIGLSMSATIYICMIIVLSGLAVFFAIQNKSKLS</sequence>
<dbReference type="PROSITE" id="PS50850">
    <property type="entry name" value="MFS"/>
    <property type="match status" value="1"/>
</dbReference>
<evidence type="ECO:0000259" key="8">
    <source>
        <dbReference type="PROSITE" id="PS50850"/>
    </source>
</evidence>
<evidence type="ECO:0000256" key="3">
    <source>
        <dbReference type="ARBA" id="ARBA00022475"/>
    </source>
</evidence>
<keyword evidence="6 7" id="KW-0472">Membrane</keyword>
<feature type="transmembrane region" description="Helical" evidence="7">
    <location>
        <begin position="20"/>
        <end position="43"/>
    </location>
</feature>
<comment type="subcellular location">
    <subcellularLocation>
        <location evidence="1">Cell membrane</location>
        <topology evidence="1">Multi-pass membrane protein</topology>
    </subcellularLocation>
</comment>
<feature type="transmembrane region" description="Helical" evidence="7">
    <location>
        <begin position="173"/>
        <end position="191"/>
    </location>
</feature>
<feature type="transmembrane region" description="Helical" evidence="7">
    <location>
        <begin position="310"/>
        <end position="332"/>
    </location>
</feature>
<dbReference type="Proteomes" id="UP000245977">
    <property type="component" value="Chromosome"/>
</dbReference>
<dbReference type="Pfam" id="PF07690">
    <property type="entry name" value="MFS_1"/>
    <property type="match status" value="1"/>
</dbReference>
<evidence type="ECO:0000256" key="4">
    <source>
        <dbReference type="ARBA" id="ARBA00022692"/>
    </source>
</evidence>
<dbReference type="KEGG" id="adv:DJ533_13185"/>
<protein>
    <submittedName>
        <fullName evidence="9">MFS transporter</fullName>
    </submittedName>
</protein>
<keyword evidence="5 7" id="KW-1133">Transmembrane helix</keyword>
<feature type="transmembrane region" description="Helical" evidence="7">
    <location>
        <begin position="146"/>
        <end position="167"/>
    </location>
</feature>
<feature type="domain" description="Major facilitator superfamily (MFS) profile" evidence="8">
    <location>
        <begin position="20"/>
        <end position="399"/>
    </location>
</feature>
<dbReference type="RefSeq" id="WP_065994581.1">
    <property type="nucleotide sequence ID" value="NZ_CP029397.2"/>
</dbReference>
<dbReference type="SUPFAM" id="SSF103473">
    <property type="entry name" value="MFS general substrate transporter"/>
    <property type="match status" value="1"/>
</dbReference>
<dbReference type="PANTHER" id="PTHR23517:SF13">
    <property type="entry name" value="MAJOR FACILITATOR SUPERFAMILY MFS_1"/>
    <property type="match status" value="1"/>
</dbReference>
<dbReference type="InterPro" id="IPR020846">
    <property type="entry name" value="MFS_dom"/>
</dbReference>
<dbReference type="GO" id="GO:0022857">
    <property type="term" value="F:transmembrane transporter activity"/>
    <property type="evidence" value="ECO:0007669"/>
    <property type="project" value="InterPro"/>
</dbReference>
<feature type="transmembrane region" description="Helical" evidence="7">
    <location>
        <begin position="112"/>
        <end position="134"/>
    </location>
</feature>
<dbReference type="InterPro" id="IPR050171">
    <property type="entry name" value="MFS_Transporters"/>
</dbReference>
<feature type="transmembrane region" description="Helical" evidence="7">
    <location>
        <begin position="372"/>
        <end position="395"/>
    </location>
</feature>
<evidence type="ECO:0000256" key="5">
    <source>
        <dbReference type="ARBA" id="ARBA00022989"/>
    </source>
</evidence>
<feature type="transmembrane region" description="Helical" evidence="7">
    <location>
        <begin position="87"/>
        <end position="106"/>
    </location>
</feature>
<evidence type="ECO:0000256" key="2">
    <source>
        <dbReference type="ARBA" id="ARBA00022448"/>
    </source>
</evidence>
<dbReference type="InterPro" id="IPR036259">
    <property type="entry name" value="MFS_trans_sf"/>
</dbReference>
<organism evidence="9 10">
    <name type="scientific">Acinetobacter defluvii</name>
    <dbReference type="NCBI Taxonomy" id="1871111"/>
    <lineage>
        <taxon>Bacteria</taxon>
        <taxon>Pseudomonadati</taxon>
        <taxon>Pseudomonadota</taxon>
        <taxon>Gammaproteobacteria</taxon>
        <taxon>Moraxellales</taxon>
        <taxon>Moraxellaceae</taxon>
        <taxon>Acinetobacter</taxon>
    </lineage>
</organism>
<dbReference type="InterPro" id="IPR011701">
    <property type="entry name" value="MFS"/>
</dbReference>
<feature type="transmembrane region" description="Helical" evidence="7">
    <location>
        <begin position="254"/>
        <end position="276"/>
    </location>
</feature>
<evidence type="ECO:0000313" key="10">
    <source>
        <dbReference type="Proteomes" id="UP000245977"/>
    </source>
</evidence>
<evidence type="ECO:0000256" key="1">
    <source>
        <dbReference type="ARBA" id="ARBA00004651"/>
    </source>
</evidence>
<proteinExistence type="predicted"/>
<keyword evidence="2" id="KW-0813">Transport</keyword>
<keyword evidence="3" id="KW-1003">Cell membrane</keyword>
<dbReference type="OrthoDB" id="7283458at2"/>
<keyword evidence="10" id="KW-1185">Reference proteome</keyword>
<accession>A0A2S2FEQ6</accession>
<dbReference type="STRING" id="1871111.GCA_001704615_00677"/>
<dbReference type="GO" id="GO:0005886">
    <property type="term" value="C:plasma membrane"/>
    <property type="evidence" value="ECO:0007669"/>
    <property type="project" value="UniProtKB-SubCell"/>
</dbReference>
<evidence type="ECO:0000256" key="7">
    <source>
        <dbReference type="SAM" id="Phobius"/>
    </source>
</evidence>
<feature type="transmembrane region" description="Helical" evidence="7">
    <location>
        <begin position="55"/>
        <end position="75"/>
    </location>
</feature>
<dbReference type="PANTHER" id="PTHR23517">
    <property type="entry name" value="RESISTANCE PROTEIN MDTM, PUTATIVE-RELATED-RELATED"/>
    <property type="match status" value="1"/>
</dbReference>
<feature type="transmembrane region" description="Helical" evidence="7">
    <location>
        <begin position="344"/>
        <end position="366"/>
    </location>
</feature>
<keyword evidence="4 7" id="KW-0812">Transmembrane</keyword>
<dbReference type="EMBL" id="CP029397">
    <property type="protein sequence ID" value="AWL29461.1"/>
    <property type="molecule type" value="Genomic_DNA"/>
</dbReference>